<dbReference type="PRINTS" id="PR01537">
    <property type="entry name" value="INTRLKN1R1F"/>
</dbReference>
<dbReference type="FunFam" id="3.80.10.10:FF:001164">
    <property type="entry name" value="GH01279p"/>
    <property type="match status" value="2"/>
</dbReference>
<dbReference type="InterPro" id="IPR000483">
    <property type="entry name" value="Cys-rich_flank_reg_C"/>
</dbReference>
<protein>
    <submittedName>
        <fullName evidence="14">Pattern recognition receptor</fullName>
    </submittedName>
</protein>
<dbReference type="GO" id="GO:0005886">
    <property type="term" value="C:plasma membrane"/>
    <property type="evidence" value="ECO:0007669"/>
    <property type="project" value="TreeGrafter"/>
</dbReference>
<name>S4UH48_HALDI</name>
<dbReference type="InterPro" id="IPR000157">
    <property type="entry name" value="TIR_dom"/>
</dbReference>
<dbReference type="EMBL" id="JX827423">
    <property type="protein sequence ID" value="AGJ03555.1"/>
    <property type="molecule type" value="mRNA"/>
</dbReference>
<sequence>MPLQPLFLTLQGVMLFAGVGASPTVPSPTPGEYSCPGRPCDCIWLKETGEVFLDCSWSSLPNKEYFATIPKKKTVYLTLTCAVPGRSPLWNYMFSQLTELKQLIIKNCGFTDIPPYVFSGLTSLQELHIEGATLTNIHPRFLDSVVSLRGLHIIDSNLSHMPSICHLNHIHKVNISNNAVSSLDHAGILCGGNELQSLEILDVSHNMITTIPLMLGYSLPNLKRLTASDNFIKKIETDSLNRLSDLIWLDLTNNSLTEVAPDFVKNCTELLVFGLSFNPLHGVPKGLLSGMSNIIQVNMDYVNVNDSVWEEIARLPSLDTLSLAGNILTRVDPDTLAELPVLSYLNVSHNRIDKLFRNTFKKQQRLFILDVSYNNLTTIPRQAFRNLFSLKSLDISHNKLQSVGREAFPGLLNLKQLDLSYNRLDGLPRGLLSDMQALLKLNLSHNSLSKLPNLEHADSLEYLDLSFNELTVLNSTTFKTLTYLRGLSLKANQLHTLPAYVFEDAVNLELLNMANNQLSNLTEDMFRGLSSLYYLNLNKNKLSGTTGAFRELQDLQHLHLRGNQLEEIYRGQFPDSLEILDLSQNRLNYISHSTFRTMLYLKEVKLTENNLTSLPSISVELPRDMKPTAKMYISNNPFQCDCELGWLKDLNEGLLTSYGASLPMFPDYYNTRCMSVYDRIPRTIPSVPRSHFLCEYAVKCAKKCQCCGFDACYCKYVCPNKCKCVIGDSHFPVHRMHCEAQNLTTIPPHLPTGTTELLLDQNNIRTVQQHIFLGLSNVLVLHLNHSNIHHIESRAFIGLKSLQILYLNDNYLTVIGSDVFTGLTNLTYLHLENNRLSWVESGSLSLMPNLLYLNLQYNDFENISISEISPLMNHSRVALAFNPWSCQQDFICAFRKMLIGHGRSVLDAVHIRCMLEGDPLAPGESATVAFLEYSEQSLCEANSTFFINVSFDSVVKVGDTTQLTLLIAVSAAVAVVAILVLLLIAKKDLLQVWCYSRFGWRLFSKDPTANDTTRYYDAFVSCSDKDEHFIIHELTPKLENGDKKFKLCLHFRDFPVGASIAETIVRSVQSSKRTIVVLSDSFLDDEWCRFSFTTAHQQVLSEMKNRLIVIVMHDIDERRLDPQIKLYMKTRTYLEYKDPWFWEKLTYALPDVQDRYVDMKGAYAVQNVIRHPGDALPGVYNNGRISVISENVVNDLYEVPVSSVVYQSVGSANHTDSSNYNGSYYNSSGHYEEVEPLPYRPRDAQVAPPLPKPRNQQEFYGACYYDRA</sequence>
<dbReference type="PROSITE" id="PS50104">
    <property type="entry name" value="TIR"/>
    <property type="match status" value="1"/>
</dbReference>
<evidence type="ECO:0000256" key="11">
    <source>
        <dbReference type="SAM" id="Phobius"/>
    </source>
</evidence>
<dbReference type="PANTHER" id="PTHR24365">
    <property type="entry name" value="TOLL-LIKE RECEPTOR"/>
    <property type="match status" value="1"/>
</dbReference>
<evidence type="ECO:0000256" key="9">
    <source>
        <dbReference type="ARBA" id="ARBA00023170"/>
    </source>
</evidence>
<keyword evidence="5 12" id="KW-0732">Signal</keyword>
<keyword evidence="7 11" id="KW-1133">Transmembrane helix</keyword>
<keyword evidence="8 11" id="KW-0472">Membrane</keyword>
<evidence type="ECO:0000256" key="6">
    <source>
        <dbReference type="ARBA" id="ARBA00022737"/>
    </source>
</evidence>
<dbReference type="AlphaFoldDB" id="S4UH48"/>
<dbReference type="FunFam" id="3.40.50.10140:FF:000021">
    <property type="entry name" value="Toll receptor 13"/>
    <property type="match status" value="1"/>
</dbReference>
<comment type="subcellular location">
    <subcellularLocation>
        <location evidence="1">Membrane</location>
        <topology evidence="1">Single-pass type I membrane protein</topology>
    </subcellularLocation>
</comment>
<dbReference type="InterPro" id="IPR035897">
    <property type="entry name" value="Toll_tir_struct_dom_sf"/>
</dbReference>
<feature type="signal peptide" evidence="12">
    <location>
        <begin position="1"/>
        <end position="21"/>
    </location>
</feature>
<dbReference type="InterPro" id="IPR032675">
    <property type="entry name" value="LRR_dom_sf"/>
</dbReference>
<feature type="chain" id="PRO_5004524263" evidence="12">
    <location>
        <begin position="22"/>
        <end position="1268"/>
    </location>
</feature>
<evidence type="ECO:0000259" key="13">
    <source>
        <dbReference type="PROSITE" id="PS50104"/>
    </source>
</evidence>
<reference evidence="14" key="1">
    <citation type="submission" date="2012-09" db="EMBL/GenBank/DDBJ databases">
        <authorList>
            <person name="Elvitigala D.A.S."/>
            <person name="Premachandra H.K.A."/>
            <person name="Whang I."/>
            <person name="Lee J."/>
        </authorList>
    </citation>
    <scope>NUCLEOTIDE SEQUENCE</scope>
</reference>
<evidence type="ECO:0000256" key="3">
    <source>
        <dbReference type="ARBA" id="ARBA00022614"/>
    </source>
</evidence>
<dbReference type="SMART" id="SM00364">
    <property type="entry name" value="LRR_BAC"/>
    <property type="match status" value="10"/>
</dbReference>
<reference evidence="14" key="2">
    <citation type="journal article" date="2013" name="Fish Shellfish Immunol.">
        <title>Molecular insights of the first gastropod TLR counterpart from disk abalone (Haliotis discus discus), revealing its transcriptional modulation under pathogenic stress.</title>
        <authorList>
            <person name="Elvitigala D.A."/>
            <person name="Premachandra H.K."/>
            <person name="Whang I."/>
            <person name="Nam B.H."/>
            <person name="Lee J."/>
        </authorList>
    </citation>
    <scope>NUCLEOTIDE SEQUENCE</scope>
</reference>
<keyword evidence="9 14" id="KW-0675">Receptor</keyword>
<dbReference type="SMART" id="SM00082">
    <property type="entry name" value="LRRCT"/>
    <property type="match status" value="1"/>
</dbReference>
<keyword evidence="6" id="KW-0677">Repeat</keyword>
<dbReference type="InterPro" id="IPR003591">
    <property type="entry name" value="Leu-rich_rpt_typical-subtyp"/>
</dbReference>
<evidence type="ECO:0000256" key="4">
    <source>
        <dbReference type="ARBA" id="ARBA00022692"/>
    </source>
</evidence>
<evidence type="ECO:0000256" key="10">
    <source>
        <dbReference type="ARBA" id="ARBA00023180"/>
    </source>
</evidence>
<keyword evidence="3" id="KW-0433">Leucine-rich repeat</keyword>
<dbReference type="SMART" id="SM00365">
    <property type="entry name" value="LRR_SD22"/>
    <property type="match status" value="9"/>
</dbReference>
<dbReference type="SMART" id="SM00369">
    <property type="entry name" value="LRR_TYP"/>
    <property type="match status" value="24"/>
</dbReference>
<keyword evidence="4 11" id="KW-0812">Transmembrane</keyword>
<dbReference type="SUPFAM" id="SSF52058">
    <property type="entry name" value="L domain-like"/>
    <property type="match status" value="2"/>
</dbReference>
<evidence type="ECO:0000256" key="2">
    <source>
        <dbReference type="ARBA" id="ARBA00009634"/>
    </source>
</evidence>
<dbReference type="PANTHER" id="PTHR24365:SF541">
    <property type="entry name" value="PROTEIN TOLL-RELATED"/>
    <property type="match status" value="1"/>
</dbReference>
<dbReference type="GO" id="GO:0038023">
    <property type="term" value="F:signaling receptor activity"/>
    <property type="evidence" value="ECO:0007669"/>
    <property type="project" value="TreeGrafter"/>
</dbReference>
<evidence type="ECO:0000313" key="14">
    <source>
        <dbReference type="EMBL" id="AGJ03555.1"/>
    </source>
</evidence>
<dbReference type="GO" id="GO:0007165">
    <property type="term" value="P:signal transduction"/>
    <property type="evidence" value="ECO:0007669"/>
    <property type="project" value="InterPro"/>
</dbReference>
<keyword evidence="10" id="KW-0325">Glycoprotein</keyword>
<evidence type="ECO:0000256" key="7">
    <source>
        <dbReference type="ARBA" id="ARBA00022989"/>
    </source>
</evidence>
<dbReference type="InterPro" id="IPR001611">
    <property type="entry name" value="Leu-rich_rpt"/>
</dbReference>
<comment type="similarity">
    <text evidence="2">Belongs to the Toll-like receptor family.</text>
</comment>
<dbReference type="SMART" id="SM00255">
    <property type="entry name" value="TIR"/>
    <property type="match status" value="1"/>
</dbReference>
<feature type="transmembrane region" description="Helical" evidence="11">
    <location>
        <begin position="963"/>
        <end position="985"/>
    </location>
</feature>
<gene>
    <name evidence="14" type="primary">TLR</name>
</gene>
<feature type="domain" description="TIR" evidence="13">
    <location>
        <begin position="1014"/>
        <end position="1149"/>
    </location>
</feature>
<proteinExistence type="evidence at transcript level"/>
<dbReference type="PROSITE" id="PS51450">
    <property type="entry name" value="LRR"/>
    <property type="match status" value="5"/>
</dbReference>
<accession>S4UH48</accession>
<dbReference type="PRINTS" id="PR00019">
    <property type="entry name" value="LEURICHRPT"/>
</dbReference>
<evidence type="ECO:0000256" key="1">
    <source>
        <dbReference type="ARBA" id="ARBA00004479"/>
    </source>
</evidence>
<organism evidence="14">
    <name type="scientific">Haliotis discus discus</name>
    <name type="common">disc abalone</name>
    <dbReference type="NCBI Taxonomy" id="91233"/>
    <lineage>
        <taxon>Eukaryota</taxon>
        <taxon>Metazoa</taxon>
        <taxon>Spiralia</taxon>
        <taxon>Lophotrochozoa</taxon>
        <taxon>Mollusca</taxon>
        <taxon>Gastropoda</taxon>
        <taxon>Vetigastropoda</taxon>
        <taxon>Lepetellida</taxon>
        <taxon>Haliotoidea</taxon>
        <taxon>Haliotidae</taxon>
        <taxon>Haliotis</taxon>
    </lineage>
</organism>
<dbReference type="Pfam" id="PF01582">
    <property type="entry name" value="TIR"/>
    <property type="match status" value="1"/>
</dbReference>
<dbReference type="Gene3D" id="3.80.10.10">
    <property type="entry name" value="Ribonuclease Inhibitor"/>
    <property type="match status" value="5"/>
</dbReference>
<evidence type="ECO:0000256" key="8">
    <source>
        <dbReference type="ARBA" id="ARBA00023136"/>
    </source>
</evidence>
<dbReference type="Pfam" id="PF13855">
    <property type="entry name" value="LRR_8"/>
    <property type="match status" value="6"/>
</dbReference>
<evidence type="ECO:0000256" key="5">
    <source>
        <dbReference type="ARBA" id="ARBA00022729"/>
    </source>
</evidence>
<dbReference type="SUPFAM" id="SSF52200">
    <property type="entry name" value="Toll/Interleukin receptor TIR domain"/>
    <property type="match status" value="1"/>
</dbReference>
<dbReference type="SUPFAM" id="SSF52047">
    <property type="entry name" value="RNI-like"/>
    <property type="match status" value="1"/>
</dbReference>
<evidence type="ECO:0000256" key="12">
    <source>
        <dbReference type="SAM" id="SignalP"/>
    </source>
</evidence>
<dbReference type="Gene3D" id="3.40.50.10140">
    <property type="entry name" value="Toll/interleukin-1 receptor homology (TIR) domain"/>
    <property type="match status" value="1"/>
</dbReference>